<reference evidence="3" key="1">
    <citation type="submission" date="2013-09" db="EMBL/GenBank/DDBJ databases">
        <title>Corchorus olitorius genome sequencing.</title>
        <authorList>
            <person name="Alam M."/>
            <person name="Haque M.S."/>
            <person name="Islam M.S."/>
            <person name="Emdad E.M."/>
            <person name="Islam M.M."/>
            <person name="Ahmed B."/>
            <person name="Halim A."/>
            <person name="Hossen Q.M.M."/>
            <person name="Hossain M.Z."/>
            <person name="Ahmed R."/>
            <person name="Khan M.M."/>
            <person name="Islam R."/>
            <person name="Rashid M.M."/>
            <person name="Khan S.A."/>
            <person name="Rahman M.S."/>
            <person name="Alam M."/>
            <person name="Yahiya A.S."/>
            <person name="Khan M.S."/>
            <person name="Azam M.S."/>
            <person name="Haque T."/>
            <person name="Lashkar M.Z.H."/>
            <person name="Akhand A.I."/>
            <person name="Morshed G."/>
            <person name="Roy S."/>
            <person name="Uddin K.S."/>
            <person name="Rabeya T."/>
            <person name="Hossain A.S."/>
            <person name="Chowdhury A."/>
            <person name="Snigdha A.R."/>
            <person name="Mortoza M.S."/>
            <person name="Matin S.A."/>
            <person name="Hoque S.M.E."/>
            <person name="Islam M.K."/>
            <person name="Roy D.K."/>
            <person name="Haider R."/>
            <person name="Moosa M.M."/>
            <person name="Elias S.M."/>
            <person name="Hasan A.M."/>
            <person name="Jahan S."/>
            <person name="Shafiuddin M."/>
            <person name="Mahmood N."/>
            <person name="Shommy N.S."/>
        </authorList>
    </citation>
    <scope>NUCLEOTIDE SEQUENCE [LARGE SCALE GENOMIC DNA]</scope>
    <source>
        <strain evidence="3">cv. O-4</strain>
    </source>
</reference>
<evidence type="ECO:0000313" key="3">
    <source>
        <dbReference type="Proteomes" id="UP000187203"/>
    </source>
</evidence>
<dbReference type="AlphaFoldDB" id="A0A1R3KKK1"/>
<name>A0A1R3KKK1_9ROSI</name>
<keyword evidence="3" id="KW-1185">Reference proteome</keyword>
<gene>
    <name evidence="2" type="ORF">COLO4_07191</name>
</gene>
<dbReference type="EMBL" id="AWUE01013143">
    <property type="protein sequence ID" value="OMP07610.1"/>
    <property type="molecule type" value="Genomic_DNA"/>
</dbReference>
<evidence type="ECO:0000313" key="2">
    <source>
        <dbReference type="EMBL" id="OMP07610.1"/>
    </source>
</evidence>
<feature type="compositionally biased region" description="Polar residues" evidence="1">
    <location>
        <begin position="1"/>
        <end position="10"/>
    </location>
</feature>
<accession>A0A1R3KKK1</accession>
<feature type="compositionally biased region" description="Polar residues" evidence="1">
    <location>
        <begin position="18"/>
        <end position="37"/>
    </location>
</feature>
<organism evidence="2 3">
    <name type="scientific">Corchorus olitorius</name>
    <dbReference type="NCBI Taxonomy" id="93759"/>
    <lineage>
        <taxon>Eukaryota</taxon>
        <taxon>Viridiplantae</taxon>
        <taxon>Streptophyta</taxon>
        <taxon>Embryophyta</taxon>
        <taxon>Tracheophyta</taxon>
        <taxon>Spermatophyta</taxon>
        <taxon>Magnoliopsida</taxon>
        <taxon>eudicotyledons</taxon>
        <taxon>Gunneridae</taxon>
        <taxon>Pentapetalae</taxon>
        <taxon>rosids</taxon>
        <taxon>malvids</taxon>
        <taxon>Malvales</taxon>
        <taxon>Malvaceae</taxon>
        <taxon>Grewioideae</taxon>
        <taxon>Apeibeae</taxon>
        <taxon>Corchorus</taxon>
    </lineage>
</organism>
<comment type="caution">
    <text evidence="2">The sequence shown here is derived from an EMBL/GenBank/DDBJ whole genome shotgun (WGS) entry which is preliminary data.</text>
</comment>
<proteinExistence type="predicted"/>
<evidence type="ECO:0000256" key="1">
    <source>
        <dbReference type="SAM" id="MobiDB-lite"/>
    </source>
</evidence>
<protein>
    <submittedName>
        <fullName evidence="2">ABC multidrug transporter</fullName>
    </submittedName>
</protein>
<dbReference type="Proteomes" id="UP000187203">
    <property type="component" value="Unassembled WGS sequence"/>
</dbReference>
<sequence>MDFNNNTTSRADVESNHDASSSMRRTTGSRIRSTPMETQRFPPPEMPRLPEFSSYHSE</sequence>
<feature type="region of interest" description="Disordered" evidence="1">
    <location>
        <begin position="1"/>
        <end position="58"/>
    </location>
</feature>